<name>A0ABV4D2Y5_9LACT</name>
<dbReference type="Proteomes" id="UP001565283">
    <property type="component" value="Unassembled WGS sequence"/>
</dbReference>
<gene>
    <name evidence="1" type="ORF">AALA52_03735</name>
</gene>
<evidence type="ECO:0000313" key="2">
    <source>
        <dbReference type="Proteomes" id="UP001565283"/>
    </source>
</evidence>
<dbReference type="RefSeq" id="WP_251712882.1">
    <property type="nucleotide sequence ID" value="NZ_CALPDE010000011.1"/>
</dbReference>
<proteinExistence type="predicted"/>
<sequence length="101" mass="11410">MRYDTLATFVFDKSSGKIGSESVEPVKTKIFSNLSELGAEKSQLVIGNLKDETKVLRTIIRYDKPVTYVIVKGLKYNIEKRINYDKTSSFYIVKQKGSGHG</sequence>
<dbReference type="EMBL" id="JBCLSH010000008">
    <property type="protein sequence ID" value="MEY8443354.1"/>
    <property type="molecule type" value="Genomic_DNA"/>
</dbReference>
<comment type="caution">
    <text evidence="1">The sequence shown here is derived from an EMBL/GenBank/DDBJ whole genome shotgun (WGS) entry which is preliminary data.</text>
</comment>
<keyword evidence="2" id="KW-1185">Reference proteome</keyword>
<evidence type="ECO:0000313" key="1">
    <source>
        <dbReference type="EMBL" id="MEY8443354.1"/>
    </source>
</evidence>
<reference evidence="1 2" key="1">
    <citation type="submission" date="2024-03" db="EMBL/GenBank/DDBJ databases">
        <title>Mouse gut bacterial collection (mGBC) of GemPharmatech.</title>
        <authorList>
            <person name="He Y."/>
            <person name="Dong L."/>
            <person name="Wu D."/>
            <person name="Gao X."/>
            <person name="Lin Z."/>
        </authorList>
    </citation>
    <scope>NUCLEOTIDE SEQUENCE [LARGE SCALE GENOMIC DNA]</scope>
    <source>
        <strain evidence="1 2">61-15</strain>
    </source>
</reference>
<organism evidence="1 2">
    <name type="scientific">Lactococcus ileimucosae</name>
    <dbReference type="NCBI Taxonomy" id="2941329"/>
    <lineage>
        <taxon>Bacteria</taxon>
        <taxon>Bacillati</taxon>
        <taxon>Bacillota</taxon>
        <taxon>Bacilli</taxon>
        <taxon>Lactobacillales</taxon>
        <taxon>Streptococcaceae</taxon>
        <taxon>Lactococcus</taxon>
    </lineage>
</organism>
<evidence type="ECO:0008006" key="3">
    <source>
        <dbReference type="Google" id="ProtNLM"/>
    </source>
</evidence>
<protein>
    <recommendedName>
        <fullName evidence="3">Phage head-tail adapter protein</fullName>
    </recommendedName>
</protein>
<accession>A0ABV4D2Y5</accession>